<accession>Q5YJM2</accession>
<dbReference type="GO" id="GO:0016301">
    <property type="term" value="F:kinase activity"/>
    <property type="evidence" value="ECO:0007669"/>
    <property type="project" value="UniProtKB-KW"/>
</dbReference>
<reference evidence="1" key="1">
    <citation type="submission" date="2003-09" db="EMBL/GenBank/DDBJ databases">
        <title>Hyacinthus orientalis unknown protein mRNA, expressing during regeneration of floral buds in vitro.</title>
        <authorList>
            <person name="Fan J.H."/>
            <person name="Ma Y."/>
            <person name="Zhang X.S."/>
        </authorList>
    </citation>
    <scope>NUCLEOTIDE SEQUENCE</scope>
    <source>
        <tissue evidence="1">Regenerated floral bud</tissue>
    </source>
</reference>
<protein>
    <submittedName>
        <fullName evidence="1">S-locus protein kinase-like protein</fullName>
    </submittedName>
</protein>
<keyword evidence="1" id="KW-0808">Transferase</keyword>
<evidence type="ECO:0000313" key="1">
    <source>
        <dbReference type="EMBL" id="AAS21012.1"/>
    </source>
</evidence>
<dbReference type="EMBL" id="AY389760">
    <property type="protein sequence ID" value="AAS21012.1"/>
    <property type="molecule type" value="mRNA"/>
</dbReference>
<organism evidence="1">
    <name type="scientific">Hyacinthus orientalis</name>
    <name type="common">Common hyacinth</name>
    <dbReference type="NCBI Taxonomy" id="82025"/>
    <lineage>
        <taxon>Eukaryota</taxon>
        <taxon>Viridiplantae</taxon>
        <taxon>Streptophyta</taxon>
        <taxon>Embryophyta</taxon>
        <taxon>Tracheophyta</taxon>
        <taxon>Spermatophyta</taxon>
        <taxon>Magnoliopsida</taxon>
        <taxon>Liliopsida</taxon>
        <taxon>Asparagales</taxon>
        <taxon>Hyacinthaceae</taxon>
        <taxon>Hyacinthoideae</taxon>
        <taxon>Hyacintheae</taxon>
        <taxon>Hyacinthus</taxon>
    </lineage>
</organism>
<dbReference type="AlphaFoldDB" id="Q5YJM2"/>
<name>Q5YJM2_HYAOR</name>
<feature type="non-terminal residue" evidence="1">
    <location>
        <position position="1"/>
    </location>
</feature>
<proteinExistence type="evidence at transcript level"/>
<keyword evidence="1" id="KW-0418">Kinase</keyword>
<sequence length="48" mass="5312">VDLTLAANCQSEYEVLMIHSSIPEQNHPTLGICQQVGLLCIRRHPGLI</sequence>